<evidence type="ECO:0000256" key="4">
    <source>
        <dbReference type="ARBA" id="ARBA00022723"/>
    </source>
</evidence>
<evidence type="ECO:0000256" key="12">
    <source>
        <dbReference type="SAM" id="MobiDB-lite"/>
    </source>
</evidence>
<reference evidence="15" key="1">
    <citation type="journal article" date="2019" name="BMC Genomics">
        <title>A new reference genome for Sorghum bicolor reveals high levels of sequence similarity between sweet and grain genotypes: implications for the genetics of sugar metabolism.</title>
        <authorList>
            <person name="Cooper E.A."/>
            <person name="Brenton Z.W."/>
            <person name="Flinn B.S."/>
            <person name="Jenkins J."/>
            <person name="Shu S."/>
            <person name="Flowers D."/>
            <person name="Luo F."/>
            <person name="Wang Y."/>
            <person name="Xia P."/>
            <person name="Barry K."/>
            <person name="Daum C."/>
            <person name="Lipzen A."/>
            <person name="Yoshinaga Y."/>
            <person name="Schmutz J."/>
            <person name="Saski C."/>
            <person name="Vermerris W."/>
            <person name="Kresovich S."/>
        </authorList>
    </citation>
    <scope>NUCLEOTIDE SEQUENCE</scope>
</reference>
<keyword evidence="6" id="KW-0249">Electron transport</keyword>
<dbReference type="Proteomes" id="UP000807115">
    <property type="component" value="Chromosome 2"/>
</dbReference>
<dbReference type="Gene3D" id="2.60.40.420">
    <property type="entry name" value="Cupredoxins - blue copper proteins"/>
    <property type="match status" value="1"/>
</dbReference>
<proteinExistence type="predicted"/>
<evidence type="ECO:0000256" key="3">
    <source>
        <dbReference type="ARBA" id="ARBA00022692"/>
    </source>
</evidence>
<evidence type="ECO:0000256" key="7">
    <source>
        <dbReference type="ARBA" id="ARBA00022989"/>
    </source>
</evidence>
<reference evidence="15" key="2">
    <citation type="submission" date="2020-10" db="EMBL/GenBank/DDBJ databases">
        <authorList>
            <person name="Cooper E.A."/>
            <person name="Brenton Z.W."/>
            <person name="Flinn B.S."/>
            <person name="Jenkins J."/>
            <person name="Shu S."/>
            <person name="Flowers D."/>
            <person name="Luo F."/>
            <person name="Wang Y."/>
            <person name="Xia P."/>
            <person name="Barry K."/>
            <person name="Daum C."/>
            <person name="Lipzen A."/>
            <person name="Yoshinaga Y."/>
            <person name="Schmutz J."/>
            <person name="Saski C."/>
            <person name="Vermerris W."/>
            <person name="Kresovich S."/>
        </authorList>
    </citation>
    <scope>NUCLEOTIDE SEQUENCE</scope>
</reference>
<keyword evidence="3" id="KW-0812">Transmembrane</keyword>
<evidence type="ECO:0000256" key="11">
    <source>
        <dbReference type="ARBA" id="ARBA00023180"/>
    </source>
</evidence>
<dbReference type="SUPFAM" id="SSF49503">
    <property type="entry name" value="Cupredoxins"/>
    <property type="match status" value="1"/>
</dbReference>
<keyword evidence="5 13" id="KW-0732">Signal</keyword>
<evidence type="ECO:0000259" key="14">
    <source>
        <dbReference type="PROSITE" id="PS51485"/>
    </source>
</evidence>
<evidence type="ECO:0000256" key="9">
    <source>
        <dbReference type="ARBA" id="ARBA00023136"/>
    </source>
</evidence>
<dbReference type="InterPro" id="IPR008972">
    <property type="entry name" value="Cupredoxin"/>
</dbReference>
<dbReference type="GO" id="GO:0009610">
    <property type="term" value="P:response to symbiotic fungus"/>
    <property type="evidence" value="ECO:0007669"/>
    <property type="project" value="UniProtKB-ARBA"/>
</dbReference>
<keyword evidence="2" id="KW-0813">Transport</keyword>
<organism evidence="15 16">
    <name type="scientific">Sorghum bicolor</name>
    <name type="common">Sorghum</name>
    <name type="synonym">Sorghum vulgare</name>
    <dbReference type="NCBI Taxonomy" id="4558"/>
    <lineage>
        <taxon>Eukaryota</taxon>
        <taxon>Viridiplantae</taxon>
        <taxon>Streptophyta</taxon>
        <taxon>Embryophyta</taxon>
        <taxon>Tracheophyta</taxon>
        <taxon>Spermatophyta</taxon>
        <taxon>Magnoliopsida</taxon>
        <taxon>Liliopsida</taxon>
        <taxon>Poales</taxon>
        <taxon>Poaceae</taxon>
        <taxon>PACMAD clade</taxon>
        <taxon>Panicoideae</taxon>
        <taxon>Andropogonodae</taxon>
        <taxon>Andropogoneae</taxon>
        <taxon>Sorghinae</taxon>
        <taxon>Sorghum</taxon>
    </lineage>
</organism>
<dbReference type="InterPro" id="IPR003245">
    <property type="entry name" value="Phytocyanin_dom"/>
</dbReference>
<evidence type="ECO:0000256" key="5">
    <source>
        <dbReference type="ARBA" id="ARBA00022729"/>
    </source>
</evidence>
<feature type="compositionally biased region" description="Polar residues" evidence="12">
    <location>
        <begin position="144"/>
        <end position="158"/>
    </location>
</feature>
<feature type="signal peptide" evidence="13">
    <location>
        <begin position="1"/>
        <end position="27"/>
    </location>
</feature>
<dbReference type="PANTHER" id="PTHR33021:SF408">
    <property type="entry name" value="PHYTOCYANIN DOMAIN-CONTAINING PROTEIN"/>
    <property type="match status" value="1"/>
</dbReference>
<evidence type="ECO:0000256" key="6">
    <source>
        <dbReference type="ARBA" id="ARBA00022982"/>
    </source>
</evidence>
<dbReference type="Pfam" id="PF02298">
    <property type="entry name" value="Cu_bind_like"/>
    <property type="match status" value="1"/>
</dbReference>
<sequence length="158" mass="16811">MASKQMLLSAVAASMALLVFLPALASATDHVVGDSQGWTLGFDYAAWAESKHFTVGDTLAFRYASSFHNVAEVSGPDFKACNKAGAASVWNSGDDLLSLDEPGRRWFICTVGSHCKLGMKLNVTILPATTPAPLPAPAPAPELSQPQSSRRFLSNSNW</sequence>
<keyword evidence="4" id="KW-0479">Metal-binding</keyword>
<name>A0A921RSJ6_SORBI</name>
<evidence type="ECO:0000256" key="13">
    <source>
        <dbReference type="SAM" id="SignalP"/>
    </source>
</evidence>
<keyword evidence="9" id="KW-0472">Membrane</keyword>
<evidence type="ECO:0000256" key="8">
    <source>
        <dbReference type="ARBA" id="ARBA00023008"/>
    </source>
</evidence>
<evidence type="ECO:0000256" key="1">
    <source>
        <dbReference type="ARBA" id="ARBA00004479"/>
    </source>
</evidence>
<dbReference type="CDD" id="cd04216">
    <property type="entry name" value="Phytocyanin"/>
    <property type="match status" value="1"/>
</dbReference>
<feature type="chain" id="PRO_5038124748" description="Phytocyanin domain-containing protein" evidence="13">
    <location>
        <begin position="28"/>
        <end position="158"/>
    </location>
</feature>
<dbReference type="GO" id="GO:0046872">
    <property type="term" value="F:metal ion binding"/>
    <property type="evidence" value="ECO:0007669"/>
    <property type="project" value="UniProtKB-KW"/>
</dbReference>
<dbReference type="GO" id="GO:0016020">
    <property type="term" value="C:membrane"/>
    <property type="evidence" value="ECO:0007669"/>
    <property type="project" value="UniProtKB-SubCell"/>
</dbReference>
<feature type="region of interest" description="Disordered" evidence="12">
    <location>
        <begin position="136"/>
        <end position="158"/>
    </location>
</feature>
<dbReference type="GO" id="GO:0009055">
    <property type="term" value="F:electron transfer activity"/>
    <property type="evidence" value="ECO:0007669"/>
    <property type="project" value="InterPro"/>
</dbReference>
<comment type="subcellular location">
    <subcellularLocation>
        <location evidence="1">Membrane</location>
        <topology evidence="1">Single-pass type I membrane protein</topology>
    </subcellularLocation>
</comment>
<dbReference type="PANTHER" id="PTHR33021">
    <property type="entry name" value="BLUE COPPER PROTEIN"/>
    <property type="match status" value="1"/>
</dbReference>
<evidence type="ECO:0000313" key="15">
    <source>
        <dbReference type="EMBL" id="KAG0545088.1"/>
    </source>
</evidence>
<gene>
    <name evidence="15" type="ORF">BDA96_02G332200</name>
</gene>
<dbReference type="AlphaFoldDB" id="A0A921RSJ6"/>
<evidence type="ECO:0000256" key="2">
    <source>
        <dbReference type="ARBA" id="ARBA00022448"/>
    </source>
</evidence>
<protein>
    <recommendedName>
        <fullName evidence="14">Phytocyanin domain-containing protein</fullName>
    </recommendedName>
</protein>
<evidence type="ECO:0000313" key="16">
    <source>
        <dbReference type="Proteomes" id="UP000807115"/>
    </source>
</evidence>
<dbReference type="EMBL" id="CM027681">
    <property type="protein sequence ID" value="KAG0545088.1"/>
    <property type="molecule type" value="Genomic_DNA"/>
</dbReference>
<keyword evidence="7" id="KW-1133">Transmembrane helix</keyword>
<evidence type="ECO:0000256" key="10">
    <source>
        <dbReference type="ARBA" id="ARBA00023157"/>
    </source>
</evidence>
<comment type="caution">
    <text evidence="15">The sequence shown here is derived from an EMBL/GenBank/DDBJ whole genome shotgun (WGS) entry which is preliminary data.</text>
</comment>
<feature type="domain" description="Phytocyanin" evidence="14">
    <location>
        <begin position="28"/>
        <end position="127"/>
    </location>
</feature>
<keyword evidence="8" id="KW-0186">Copper</keyword>
<keyword evidence="10" id="KW-1015">Disulfide bond</keyword>
<accession>A0A921RSJ6</accession>
<dbReference type="FunFam" id="2.60.40.420:FF:000067">
    <property type="entry name" value="Cupredoxin superfamily protein"/>
    <property type="match status" value="1"/>
</dbReference>
<dbReference type="PROSITE" id="PS51485">
    <property type="entry name" value="PHYTOCYANIN"/>
    <property type="match status" value="1"/>
</dbReference>
<dbReference type="InterPro" id="IPR039391">
    <property type="entry name" value="Phytocyanin-like"/>
</dbReference>
<keyword evidence="11" id="KW-0325">Glycoprotein</keyword>